<name>C7QCF8_CATAD</name>
<dbReference type="EMBL" id="CP001700">
    <property type="protein sequence ID" value="ACU74606.1"/>
    <property type="molecule type" value="Genomic_DNA"/>
</dbReference>
<dbReference type="Proteomes" id="UP000000851">
    <property type="component" value="Chromosome"/>
</dbReference>
<sequence length="327" mass="33895">MSSGVSVLVVVHPPKVIGDPLVFEQFLHDLTVTAYQVDFAHPDTLAAAPHTVIGSARYTAENDSTNTIYQLTNVLETKLYSAAVAVIDVDPAVLAKYSSPQSLVNVVVSVTRGGSKIREDSLDYDVQLWGSSGSPYAVPLTSVLGVGGTSLALDGTESGGIVGFYLALPDPAFDAGSGTTYLVPPADGGAPAFADLKAAVDAILAEDPSGVSDPADLTPQQCLHIARELVGNRYAAPLPAPSSAVQELYTSGSDDDRKHFESTLQSYYATLDAEAGRLAGFIYAWSAALNCTGLTKAAARAALTFPLRVTSTPGVAQAAQAGVVLHN</sequence>
<dbReference type="RefSeq" id="WP_015794335.1">
    <property type="nucleotide sequence ID" value="NC_013131.1"/>
</dbReference>
<reference evidence="1 2" key="1">
    <citation type="journal article" date="2009" name="Stand. Genomic Sci.">
        <title>Complete genome sequence of Catenulispora acidiphila type strain (ID 139908).</title>
        <authorList>
            <person name="Copeland A."/>
            <person name="Lapidus A."/>
            <person name="Glavina Del Rio T."/>
            <person name="Nolan M."/>
            <person name="Lucas S."/>
            <person name="Chen F."/>
            <person name="Tice H."/>
            <person name="Cheng J.F."/>
            <person name="Bruce D."/>
            <person name="Goodwin L."/>
            <person name="Pitluck S."/>
            <person name="Mikhailova N."/>
            <person name="Pati A."/>
            <person name="Ivanova N."/>
            <person name="Mavromatis K."/>
            <person name="Chen A."/>
            <person name="Palaniappan K."/>
            <person name="Chain P."/>
            <person name="Land M."/>
            <person name="Hauser L."/>
            <person name="Chang Y.J."/>
            <person name="Jeffries C.D."/>
            <person name="Chertkov O."/>
            <person name="Brettin T."/>
            <person name="Detter J.C."/>
            <person name="Han C."/>
            <person name="Ali Z."/>
            <person name="Tindall B.J."/>
            <person name="Goker M."/>
            <person name="Bristow J."/>
            <person name="Eisen J.A."/>
            <person name="Markowitz V."/>
            <person name="Hugenholtz P."/>
            <person name="Kyrpides N.C."/>
            <person name="Klenk H.P."/>
        </authorList>
    </citation>
    <scope>NUCLEOTIDE SEQUENCE [LARGE SCALE GENOMIC DNA]</scope>
    <source>
        <strain evidence="2">DSM 44928 / JCM 14897 / NBRC 102108 / NRRL B-24433 / ID139908</strain>
    </source>
</reference>
<keyword evidence="2" id="KW-1185">Reference proteome</keyword>
<organism evidence="1 2">
    <name type="scientific">Catenulispora acidiphila (strain DSM 44928 / JCM 14897 / NBRC 102108 / NRRL B-24433 / ID139908)</name>
    <dbReference type="NCBI Taxonomy" id="479433"/>
    <lineage>
        <taxon>Bacteria</taxon>
        <taxon>Bacillati</taxon>
        <taxon>Actinomycetota</taxon>
        <taxon>Actinomycetes</taxon>
        <taxon>Catenulisporales</taxon>
        <taxon>Catenulisporaceae</taxon>
        <taxon>Catenulispora</taxon>
    </lineage>
</organism>
<evidence type="ECO:0000313" key="1">
    <source>
        <dbReference type="EMBL" id="ACU74606.1"/>
    </source>
</evidence>
<gene>
    <name evidence="1" type="ordered locus">Caci_5748</name>
</gene>
<dbReference type="InParanoid" id="C7QCF8"/>
<dbReference type="STRING" id="479433.Caci_5748"/>
<proteinExistence type="predicted"/>
<accession>C7QCF8</accession>
<dbReference type="KEGG" id="cai:Caci_5748"/>
<dbReference type="AlphaFoldDB" id="C7QCF8"/>
<evidence type="ECO:0000313" key="2">
    <source>
        <dbReference type="Proteomes" id="UP000000851"/>
    </source>
</evidence>
<dbReference type="HOGENOM" id="CLU_849134_0_0_11"/>
<protein>
    <submittedName>
        <fullName evidence="1">Uncharacterized protein</fullName>
    </submittedName>
</protein>